<evidence type="ECO:0000313" key="16">
    <source>
        <dbReference type="Proteomes" id="UP000230066"/>
    </source>
</evidence>
<dbReference type="Proteomes" id="UP000230066">
    <property type="component" value="Unassembled WGS sequence"/>
</dbReference>
<keyword evidence="16" id="KW-1185">Reference proteome</keyword>
<evidence type="ECO:0000256" key="12">
    <source>
        <dbReference type="SAM" id="MobiDB-lite"/>
    </source>
</evidence>
<evidence type="ECO:0000256" key="7">
    <source>
        <dbReference type="ARBA" id="ARBA00022958"/>
    </source>
</evidence>
<evidence type="ECO:0000256" key="5">
    <source>
        <dbReference type="ARBA" id="ARBA00022826"/>
    </source>
</evidence>
<dbReference type="Gene3D" id="1.10.287.70">
    <property type="match status" value="1"/>
</dbReference>
<keyword evidence="7" id="KW-0630">Potassium</keyword>
<evidence type="ECO:0000256" key="10">
    <source>
        <dbReference type="ARBA" id="ARBA00023136"/>
    </source>
</evidence>
<comment type="caution">
    <text evidence="15">The sequence shown here is derived from an EMBL/GenBank/DDBJ whole genome shotgun (WGS) entry which is preliminary data.</text>
</comment>
<feature type="compositionally biased region" description="Basic and acidic residues" evidence="12">
    <location>
        <begin position="259"/>
        <end position="277"/>
    </location>
</feature>
<feature type="transmembrane region" description="Helical" evidence="13">
    <location>
        <begin position="134"/>
        <end position="155"/>
    </location>
</feature>
<evidence type="ECO:0000256" key="1">
    <source>
        <dbReference type="ARBA" id="ARBA00004141"/>
    </source>
</evidence>
<keyword evidence="8 13" id="KW-1133">Transmembrane helix</keyword>
<dbReference type="PRINTS" id="PR01491">
    <property type="entry name" value="KVCHANNEL"/>
</dbReference>
<sequence length="386" mass="43298">MPSLRLNSTYVNDTTPSVIHEDSHLVIDPRLETLELVCTIWFTFEFVVRFSVAPNKCAFAKSPMNLIDVIAILPFYFSKIFEFWLNSTVESLVSVRKVVQMFRILRILRVFKLARHSQGLQALGYTLTQSYKELGLLMMFVILVVLLFSSLAYFAEKDENAEMFTSIPATFWWAIITMTTVGYGDMTPKTVLGKVIGSFSCICGVLVVGLPIPIIVNNFTAFYQDQMRRDKVLKHQQATEILQLGDSTVRTAQNPRKSRSPDTKDVEQTDPLIRPEDMDLSSSRASPPDIHMLTKTTLATNRPSDVIEPILESNTSLNEVNASSNIIDPLVSCNTQVINEVKLNSTPTENNNLMDQSSSHLPNEFSLLITNRETTSTIRSSPAGTT</sequence>
<dbReference type="Gene3D" id="1.20.120.350">
    <property type="entry name" value="Voltage-gated potassium channels. Chain C"/>
    <property type="match status" value="1"/>
</dbReference>
<dbReference type="PANTHER" id="PTHR11537">
    <property type="entry name" value="VOLTAGE-GATED POTASSIUM CHANNEL"/>
    <property type="match status" value="1"/>
</dbReference>
<dbReference type="Pfam" id="PF00520">
    <property type="entry name" value="Ion_trans"/>
    <property type="match status" value="1"/>
</dbReference>
<dbReference type="InterPro" id="IPR003973">
    <property type="entry name" value="K_chnl_volt-dep_Kv2"/>
</dbReference>
<proteinExistence type="predicted"/>
<feature type="region of interest" description="Disordered" evidence="12">
    <location>
        <begin position="245"/>
        <end position="289"/>
    </location>
</feature>
<reference evidence="15" key="1">
    <citation type="submission" date="2019-03" db="EMBL/GenBank/DDBJ databases">
        <title>Improved annotation for the trematode Fasciola hepatica.</title>
        <authorList>
            <person name="Choi Y.-J."/>
            <person name="Martin J."/>
            <person name="Mitreva M."/>
        </authorList>
    </citation>
    <scope>NUCLEOTIDE SEQUENCE [LARGE SCALE GENOMIC DNA]</scope>
</reference>
<evidence type="ECO:0000256" key="6">
    <source>
        <dbReference type="ARBA" id="ARBA00022882"/>
    </source>
</evidence>
<comment type="subcellular location">
    <subcellularLocation>
        <location evidence="1">Membrane</location>
        <topology evidence="1">Multi-pass membrane protein</topology>
    </subcellularLocation>
</comment>
<dbReference type="PRINTS" id="PR00169">
    <property type="entry name" value="KCHANNEL"/>
</dbReference>
<keyword evidence="9" id="KW-0406">Ion transport</keyword>
<keyword evidence="11 15" id="KW-0407">Ion channel</keyword>
<keyword evidence="6" id="KW-0851">Voltage-gated channel</keyword>
<evidence type="ECO:0000256" key="13">
    <source>
        <dbReference type="SAM" id="Phobius"/>
    </source>
</evidence>
<accession>A0A4E0R758</accession>
<evidence type="ECO:0000256" key="2">
    <source>
        <dbReference type="ARBA" id="ARBA00022448"/>
    </source>
</evidence>
<name>A0A4E0R758_FASHE</name>
<evidence type="ECO:0000259" key="14">
    <source>
        <dbReference type="Pfam" id="PF00520"/>
    </source>
</evidence>
<organism evidence="15 16">
    <name type="scientific">Fasciola hepatica</name>
    <name type="common">Liver fluke</name>
    <dbReference type="NCBI Taxonomy" id="6192"/>
    <lineage>
        <taxon>Eukaryota</taxon>
        <taxon>Metazoa</taxon>
        <taxon>Spiralia</taxon>
        <taxon>Lophotrochozoa</taxon>
        <taxon>Platyhelminthes</taxon>
        <taxon>Trematoda</taxon>
        <taxon>Digenea</taxon>
        <taxon>Plagiorchiida</taxon>
        <taxon>Echinostomata</taxon>
        <taxon>Echinostomatoidea</taxon>
        <taxon>Fasciolidae</taxon>
        <taxon>Fasciola</taxon>
    </lineage>
</organism>
<evidence type="ECO:0000256" key="8">
    <source>
        <dbReference type="ARBA" id="ARBA00022989"/>
    </source>
</evidence>
<evidence type="ECO:0000256" key="9">
    <source>
        <dbReference type="ARBA" id="ARBA00023065"/>
    </source>
</evidence>
<feature type="compositionally biased region" description="Polar residues" evidence="12">
    <location>
        <begin position="245"/>
        <end position="255"/>
    </location>
</feature>
<dbReference type="AlphaFoldDB" id="A0A4E0R758"/>
<dbReference type="GO" id="GO:0008076">
    <property type="term" value="C:voltage-gated potassium channel complex"/>
    <property type="evidence" value="ECO:0007669"/>
    <property type="project" value="InterPro"/>
</dbReference>
<protein>
    <submittedName>
        <fullName evidence="15">Voltage-gated potassium channel</fullName>
    </submittedName>
</protein>
<feature type="domain" description="Ion transport" evidence="14">
    <location>
        <begin position="29"/>
        <end position="226"/>
    </location>
</feature>
<evidence type="ECO:0000256" key="4">
    <source>
        <dbReference type="ARBA" id="ARBA00022692"/>
    </source>
</evidence>
<dbReference type="GO" id="GO:0001508">
    <property type="term" value="P:action potential"/>
    <property type="evidence" value="ECO:0007669"/>
    <property type="project" value="TreeGrafter"/>
</dbReference>
<dbReference type="FunFam" id="1.10.287.70:FF:000002">
    <property type="entry name" value="Potassium voltage-gated channel subfamily a member"/>
    <property type="match status" value="1"/>
</dbReference>
<dbReference type="SUPFAM" id="SSF81324">
    <property type="entry name" value="Voltage-gated potassium channels"/>
    <property type="match status" value="1"/>
</dbReference>
<keyword evidence="5" id="KW-0631">Potassium channel</keyword>
<keyword evidence="2" id="KW-0813">Transport</keyword>
<keyword evidence="4 13" id="KW-0812">Transmembrane</keyword>
<dbReference type="GO" id="GO:0005251">
    <property type="term" value="F:delayed rectifier potassium channel activity"/>
    <property type="evidence" value="ECO:0007669"/>
    <property type="project" value="TreeGrafter"/>
</dbReference>
<evidence type="ECO:0000313" key="15">
    <source>
        <dbReference type="EMBL" id="THD21994.1"/>
    </source>
</evidence>
<gene>
    <name evidence="15" type="ORF">D915_007418</name>
</gene>
<dbReference type="InterPro" id="IPR003968">
    <property type="entry name" value="K_chnl_volt-dep_Kv"/>
</dbReference>
<dbReference type="InterPro" id="IPR027359">
    <property type="entry name" value="Volt_channel_dom_sf"/>
</dbReference>
<evidence type="ECO:0000256" key="11">
    <source>
        <dbReference type="ARBA" id="ARBA00023303"/>
    </source>
</evidence>
<dbReference type="InterPro" id="IPR005821">
    <property type="entry name" value="Ion_trans_dom"/>
</dbReference>
<dbReference type="InterPro" id="IPR028325">
    <property type="entry name" value="VG_K_chnl"/>
</dbReference>
<keyword evidence="10 13" id="KW-0472">Membrane</keyword>
<dbReference type="EMBL" id="JXXN02003074">
    <property type="protein sequence ID" value="THD21994.1"/>
    <property type="molecule type" value="Genomic_DNA"/>
</dbReference>
<dbReference type="PRINTS" id="PR01495">
    <property type="entry name" value="SHABCHANNEL"/>
</dbReference>
<feature type="transmembrane region" description="Helical" evidence="13">
    <location>
        <begin position="196"/>
        <end position="219"/>
    </location>
</feature>
<feature type="transmembrane region" description="Helical" evidence="13">
    <location>
        <begin position="167"/>
        <end position="184"/>
    </location>
</feature>
<dbReference type="PANTHER" id="PTHR11537:SF254">
    <property type="entry name" value="POTASSIUM VOLTAGE-GATED CHANNEL PROTEIN SHAB"/>
    <property type="match status" value="1"/>
</dbReference>
<evidence type="ECO:0000256" key="3">
    <source>
        <dbReference type="ARBA" id="ARBA00022538"/>
    </source>
</evidence>
<keyword evidence="3" id="KW-0633">Potassium transport</keyword>